<evidence type="ECO:0000256" key="4">
    <source>
        <dbReference type="ARBA" id="ARBA00022975"/>
    </source>
</evidence>
<keyword evidence="3" id="KW-0210">Decarboxylase</keyword>
<dbReference type="Gene3D" id="3.20.20.70">
    <property type="entry name" value="Aldolase class I"/>
    <property type="match status" value="1"/>
</dbReference>
<sequence>MTTSAEPAARDSAGFGARLAATQARFGPACVGIDPHRSLVESWGLDYSYSGVERFALTCVEAFGGRVASVKPQSAFFEVFGARGVALLERVTAELRAAGTLVILDVKRGDIGTTMTAYGEAFLGKDAPEPADAITVSPYLGYESLRPALDLARDTGRGVFVLALTSNPEGAGVQHAVTPGGTVAGDIVAAATRDNADAAARGEWGHIGFVMGATIGSALDDLGLGGALAASNAPILAPGFGAQGGTVESMRSVFGESISRVIPTTSRDVLKAGPSVNGLVAAVERTRESVAGLR</sequence>
<evidence type="ECO:0000256" key="1">
    <source>
        <dbReference type="ARBA" id="ARBA00004861"/>
    </source>
</evidence>
<evidence type="ECO:0000313" key="9">
    <source>
        <dbReference type="EMBL" id="AIF40946.1"/>
    </source>
</evidence>
<feature type="domain" description="Orotidine 5'-phosphate decarboxylase" evidence="8">
    <location>
        <begin position="28"/>
        <end position="276"/>
    </location>
</feature>
<keyword evidence="5" id="KW-0456">Lyase</keyword>
<dbReference type="HOGENOM" id="CLU_060704_0_0_11"/>
<dbReference type="PANTHER" id="PTHR43375">
    <property type="entry name" value="OROTIDINE 5'-PHOSPHATE DECARBOXYLASE"/>
    <property type="match status" value="1"/>
</dbReference>
<evidence type="ECO:0000256" key="2">
    <source>
        <dbReference type="ARBA" id="ARBA00008847"/>
    </source>
</evidence>
<organism evidence="9 10">
    <name type="scientific">Dermacoccus nishinomiyaensis</name>
    <dbReference type="NCBI Taxonomy" id="1274"/>
    <lineage>
        <taxon>Bacteria</taxon>
        <taxon>Bacillati</taxon>
        <taxon>Actinomycetota</taxon>
        <taxon>Actinomycetes</taxon>
        <taxon>Micrococcales</taxon>
        <taxon>Dermacoccaceae</taxon>
        <taxon>Dermacoccus</taxon>
    </lineage>
</organism>
<dbReference type="NCBIfam" id="TIGR02127">
    <property type="entry name" value="pyrF_sub2"/>
    <property type="match status" value="1"/>
</dbReference>
<dbReference type="OrthoDB" id="9808470at2"/>
<keyword evidence="4" id="KW-0665">Pyrimidine biosynthesis</keyword>
<dbReference type="Pfam" id="PF00215">
    <property type="entry name" value="OMPdecase"/>
    <property type="match status" value="1"/>
</dbReference>
<comment type="pathway">
    <text evidence="1">Pyrimidine metabolism; UMP biosynthesis via de novo pathway; UMP from orotate: step 2/2.</text>
</comment>
<evidence type="ECO:0000313" key="10">
    <source>
        <dbReference type="Proteomes" id="UP000027986"/>
    </source>
</evidence>
<dbReference type="InterPro" id="IPR018089">
    <property type="entry name" value="OMPdecase_AS"/>
</dbReference>
<gene>
    <name evidence="9" type="ORF">HX89_08330</name>
</gene>
<dbReference type="GO" id="GO:0006207">
    <property type="term" value="P:'de novo' pyrimidine nucleobase biosynthetic process"/>
    <property type="evidence" value="ECO:0007669"/>
    <property type="project" value="InterPro"/>
</dbReference>
<dbReference type="Proteomes" id="UP000027986">
    <property type="component" value="Chromosome"/>
</dbReference>
<reference evidence="9 10" key="1">
    <citation type="submission" date="2014-07" db="EMBL/GenBank/DDBJ databases">
        <title>Genome Sequencing of Dermacoccus nishinomiyaensis.</title>
        <authorList>
            <person name="Hong K.W."/>
            <person name="Chan K.G."/>
        </authorList>
    </citation>
    <scope>NUCLEOTIDE SEQUENCE [LARGE SCALE GENOMIC DNA]</scope>
    <source>
        <strain evidence="9 10">M25</strain>
    </source>
</reference>
<dbReference type="GO" id="GO:0044205">
    <property type="term" value="P:'de novo' UMP biosynthetic process"/>
    <property type="evidence" value="ECO:0007669"/>
    <property type="project" value="UniProtKB-UniPathway"/>
</dbReference>
<dbReference type="InterPro" id="IPR013785">
    <property type="entry name" value="Aldolase_TIM"/>
</dbReference>
<dbReference type="SUPFAM" id="SSF51366">
    <property type="entry name" value="Ribulose-phoshate binding barrel"/>
    <property type="match status" value="1"/>
</dbReference>
<protein>
    <recommendedName>
        <fullName evidence="7">Orotidine-5'-phosphate decarboxylase</fullName>
        <ecNumber evidence="7">4.1.1.23</ecNumber>
    </recommendedName>
</protein>
<dbReference type="CDD" id="cd04725">
    <property type="entry name" value="OMP_decarboxylase_like"/>
    <property type="match status" value="1"/>
</dbReference>
<dbReference type="EC" id="4.1.1.23" evidence="7"/>
<dbReference type="PANTHER" id="PTHR43375:SF1">
    <property type="entry name" value="OROTIDINE 5'-PHOSPHATE DECARBOXYLASE"/>
    <property type="match status" value="1"/>
</dbReference>
<dbReference type="PROSITE" id="PS00156">
    <property type="entry name" value="OMPDECASE"/>
    <property type="match status" value="1"/>
</dbReference>
<dbReference type="InterPro" id="IPR001754">
    <property type="entry name" value="OMPdeCOase_dom"/>
</dbReference>
<dbReference type="AlphaFoldDB" id="A0A075JFC8"/>
<evidence type="ECO:0000259" key="8">
    <source>
        <dbReference type="SMART" id="SM00934"/>
    </source>
</evidence>
<evidence type="ECO:0000256" key="6">
    <source>
        <dbReference type="ARBA" id="ARBA00049157"/>
    </source>
</evidence>
<dbReference type="SMART" id="SM00934">
    <property type="entry name" value="OMPdecase"/>
    <property type="match status" value="1"/>
</dbReference>
<keyword evidence="10" id="KW-1185">Reference proteome</keyword>
<dbReference type="UniPathway" id="UPA00070">
    <property type="reaction ID" value="UER00120"/>
</dbReference>
<dbReference type="eggNOG" id="COG0284">
    <property type="taxonomic scope" value="Bacteria"/>
</dbReference>
<dbReference type="GeneID" id="41841148"/>
<accession>A0A075JFC8</accession>
<evidence type="ECO:0000256" key="3">
    <source>
        <dbReference type="ARBA" id="ARBA00022793"/>
    </source>
</evidence>
<evidence type="ECO:0000256" key="5">
    <source>
        <dbReference type="ARBA" id="ARBA00023239"/>
    </source>
</evidence>
<dbReference type="GO" id="GO:0004590">
    <property type="term" value="F:orotidine-5'-phosphate decarboxylase activity"/>
    <property type="evidence" value="ECO:0007669"/>
    <property type="project" value="UniProtKB-UniRule"/>
</dbReference>
<dbReference type="RefSeq" id="WP_038568498.1">
    <property type="nucleotide sequence ID" value="NZ_CP008889.1"/>
</dbReference>
<dbReference type="KEGG" id="dni:HX89_08330"/>
<comment type="catalytic activity">
    <reaction evidence="6">
        <text>orotidine 5'-phosphate + H(+) = UMP + CO2</text>
        <dbReference type="Rhea" id="RHEA:11596"/>
        <dbReference type="ChEBI" id="CHEBI:15378"/>
        <dbReference type="ChEBI" id="CHEBI:16526"/>
        <dbReference type="ChEBI" id="CHEBI:57538"/>
        <dbReference type="ChEBI" id="CHEBI:57865"/>
        <dbReference type="EC" id="4.1.1.23"/>
    </reaction>
</comment>
<dbReference type="EMBL" id="CP008889">
    <property type="protein sequence ID" value="AIF40946.1"/>
    <property type="molecule type" value="Genomic_DNA"/>
</dbReference>
<name>A0A075JFC8_9MICO</name>
<evidence type="ECO:0000256" key="7">
    <source>
        <dbReference type="NCBIfam" id="TIGR02127"/>
    </source>
</evidence>
<dbReference type="InterPro" id="IPR011995">
    <property type="entry name" value="OMPdecase_type-2"/>
</dbReference>
<comment type="similarity">
    <text evidence="2">Belongs to the OMP decarboxylase family. Type 2 subfamily.</text>
</comment>
<dbReference type="InterPro" id="IPR011060">
    <property type="entry name" value="RibuloseP-bd_barrel"/>
</dbReference>
<proteinExistence type="inferred from homology"/>